<dbReference type="OrthoDB" id="7562825at2"/>
<organism evidence="1 2">
    <name type="scientific">Rhizorhabdus histidinilytica</name>
    <dbReference type="NCBI Taxonomy" id="439228"/>
    <lineage>
        <taxon>Bacteria</taxon>
        <taxon>Pseudomonadati</taxon>
        <taxon>Pseudomonadota</taxon>
        <taxon>Alphaproteobacteria</taxon>
        <taxon>Sphingomonadales</taxon>
        <taxon>Sphingomonadaceae</taxon>
        <taxon>Rhizorhabdus</taxon>
    </lineage>
</organism>
<dbReference type="InterPro" id="IPR027266">
    <property type="entry name" value="TrmE/GcvT-like"/>
</dbReference>
<protein>
    <submittedName>
        <fullName evidence="1">Sarcosine oxidase subunit gamma</fullName>
    </submittedName>
</protein>
<dbReference type="SUPFAM" id="SSF103025">
    <property type="entry name" value="Folate-binding domain"/>
    <property type="match status" value="1"/>
</dbReference>
<keyword evidence="2" id="KW-1185">Reference proteome</keyword>
<accession>A0A1T5BHY1</accession>
<dbReference type="EMBL" id="FUYM01000003">
    <property type="protein sequence ID" value="SKB46677.1"/>
    <property type="molecule type" value="Genomic_DNA"/>
</dbReference>
<dbReference type="Gene3D" id="3.30.1360.120">
    <property type="entry name" value="Probable tRNA modification gtpase trme, domain 1"/>
    <property type="match status" value="1"/>
</dbReference>
<evidence type="ECO:0000313" key="1">
    <source>
        <dbReference type="EMBL" id="SKB46677.1"/>
    </source>
</evidence>
<sequence length="176" mass="18449">MADTWQAAAATVAVRECAPGPIATLRLRRPSADDLARIAALIGTALPTVPNRIADGAVRVVWIGPDEWLIIGDTAPNATIEAAATDAAAALCVSVGDGRCIFEATGPDAAELLAKATSIDLHPAVFTEAMSAMTLFAQVNAIVDRPPGLDGFRLIFDVSVRDYLCRWFGDAVVEFG</sequence>
<dbReference type="RefSeq" id="WP_079647370.1">
    <property type="nucleotide sequence ID" value="NZ_FUYM01000003.1"/>
</dbReference>
<dbReference type="Proteomes" id="UP000189818">
    <property type="component" value="Unassembled WGS sequence"/>
</dbReference>
<proteinExistence type="predicted"/>
<reference evidence="2" key="1">
    <citation type="submission" date="2017-02" db="EMBL/GenBank/DDBJ databases">
        <authorList>
            <person name="Varghese N."/>
            <person name="Submissions S."/>
        </authorList>
    </citation>
    <scope>NUCLEOTIDE SEQUENCE [LARGE SCALE GENOMIC DNA]</scope>
    <source>
        <strain evidence="2">UM2</strain>
    </source>
</reference>
<name>A0A1T5BHY1_9SPHN</name>
<dbReference type="Gene3D" id="3.30.70.1520">
    <property type="entry name" value="Heterotetrameric sarcosine oxidase"/>
    <property type="match status" value="1"/>
</dbReference>
<dbReference type="AlphaFoldDB" id="A0A1T5BHY1"/>
<dbReference type="STRING" id="439228.SAMN06295920_10325"/>
<evidence type="ECO:0000313" key="2">
    <source>
        <dbReference type="Proteomes" id="UP000189818"/>
    </source>
</evidence>
<gene>
    <name evidence="1" type="ORF">SAMN06295920_10325</name>
</gene>
<dbReference type="InterPro" id="IPR007375">
    <property type="entry name" value="SoxG"/>
</dbReference>
<dbReference type="Pfam" id="PF04268">
    <property type="entry name" value="SoxG"/>
    <property type="match status" value="1"/>
</dbReference>